<dbReference type="InterPro" id="IPR003439">
    <property type="entry name" value="ABC_transporter-like_ATP-bd"/>
</dbReference>
<reference evidence="12 13" key="1">
    <citation type="submission" date="2015-09" db="EMBL/GenBank/DDBJ databases">
        <title>Sorangium comparison.</title>
        <authorList>
            <person name="Zaburannyi N."/>
            <person name="Bunk B."/>
            <person name="Overmann J."/>
            <person name="Mueller R."/>
        </authorList>
    </citation>
    <scope>NUCLEOTIDE SEQUENCE [LARGE SCALE GENOMIC DNA]</scope>
    <source>
        <strain evidence="12 13">So ce836</strain>
    </source>
</reference>
<dbReference type="SMART" id="SM00382">
    <property type="entry name" value="AAA"/>
    <property type="match status" value="1"/>
</dbReference>
<feature type="transmembrane region" description="Helical" evidence="9">
    <location>
        <begin position="63"/>
        <end position="82"/>
    </location>
</feature>
<proteinExistence type="predicted"/>
<dbReference type="InterPro" id="IPR039421">
    <property type="entry name" value="Type_1_exporter"/>
</dbReference>
<evidence type="ECO:0000313" key="13">
    <source>
        <dbReference type="Proteomes" id="UP000295497"/>
    </source>
</evidence>
<dbReference type="EMBL" id="CP012672">
    <property type="protein sequence ID" value="AUX36946.1"/>
    <property type="molecule type" value="Genomic_DNA"/>
</dbReference>
<evidence type="ECO:0000256" key="3">
    <source>
        <dbReference type="ARBA" id="ARBA00022475"/>
    </source>
</evidence>
<dbReference type="InterPro" id="IPR003593">
    <property type="entry name" value="AAA+_ATPase"/>
</dbReference>
<dbReference type="SUPFAM" id="SSF90123">
    <property type="entry name" value="ABC transporter transmembrane region"/>
    <property type="match status" value="1"/>
</dbReference>
<keyword evidence="7 9" id="KW-1133">Transmembrane helix</keyword>
<evidence type="ECO:0000256" key="8">
    <source>
        <dbReference type="ARBA" id="ARBA00023136"/>
    </source>
</evidence>
<dbReference type="AlphaFoldDB" id="A0A4P2R2N8"/>
<dbReference type="FunFam" id="3.40.50.300:FF:000221">
    <property type="entry name" value="Multidrug ABC transporter ATP-binding protein"/>
    <property type="match status" value="1"/>
</dbReference>
<evidence type="ECO:0000256" key="7">
    <source>
        <dbReference type="ARBA" id="ARBA00022989"/>
    </source>
</evidence>
<dbReference type="GO" id="GO:0140359">
    <property type="term" value="F:ABC-type transporter activity"/>
    <property type="evidence" value="ECO:0007669"/>
    <property type="project" value="InterPro"/>
</dbReference>
<evidence type="ECO:0000259" key="10">
    <source>
        <dbReference type="PROSITE" id="PS50893"/>
    </source>
</evidence>
<dbReference type="SUPFAM" id="SSF52540">
    <property type="entry name" value="P-loop containing nucleoside triphosphate hydrolases"/>
    <property type="match status" value="1"/>
</dbReference>
<keyword evidence="4 9" id="KW-0812">Transmembrane</keyword>
<accession>A0A4P2R2N8</accession>
<evidence type="ECO:0000256" key="9">
    <source>
        <dbReference type="SAM" id="Phobius"/>
    </source>
</evidence>
<dbReference type="InterPro" id="IPR027417">
    <property type="entry name" value="P-loop_NTPase"/>
</dbReference>
<comment type="subcellular location">
    <subcellularLocation>
        <location evidence="1">Cell membrane</location>
        <topology evidence="1">Multi-pass membrane protein</topology>
    </subcellularLocation>
</comment>
<dbReference type="InterPro" id="IPR011527">
    <property type="entry name" value="ABC1_TM_dom"/>
</dbReference>
<dbReference type="InterPro" id="IPR036640">
    <property type="entry name" value="ABC1_TM_sf"/>
</dbReference>
<dbReference type="GO" id="GO:0034040">
    <property type="term" value="F:ATPase-coupled lipid transmembrane transporter activity"/>
    <property type="evidence" value="ECO:0007669"/>
    <property type="project" value="TreeGrafter"/>
</dbReference>
<keyword evidence="6 12" id="KW-0067">ATP-binding</keyword>
<keyword evidence="3" id="KW-1003">Cell membrane</keyword>
<dbReference type="PANTHER" id="PTHR24221:SF646">
    <property type="entry name" value="HAEMOLYSIN SECRETION ATP-BINDING PROTEIN"/>
    <property type="match status" value="1"/>
</dbReference>
<keyword evidence="2" id="KW-0813">Transport</keyword>
<evidence type="ECO:0000259" key="11">
    <source>
        <dbReference type="PROSITE" id="PS50929"/>
    </source>
</evidence>
<evidence type="ECO:0000256" key="5">
    <source>
        <dbReference type="ARBA" id="ARBA00022741"/>
    </source>
</evidence>
<dbReference type="PANTHER" id="PTHR24221">
    <property type="entry name" value="ATP-BINDING CASSETTE SUB-FAMILY B"/>
    <property type="match status" value="1"/>
</dbReference>
<dbReference type="Proteomes" id="UP000295497">
    <property type="component" value="Chromosome"/>
</dbReference>
<sequence length="616" mass="66626">MLGLSRLRDSFAYTPRTLQLVWRSSKAATLALAALTLAAAVLPLGVAYVGKAITDAVVAREERAALVWVSVELGLVAALALAQRGLSLARQLLGARLSIDIHAMILEKALSLELRHFEDPEFYDQLTRARREASSRPASVVTESFSLVQNLITLAGYAALLVGFSGFAVLALVLAAVPATVAEARFSGAAFRLRNWRSPEARRLNYLEYVLANDGHAKEVKLFGLGPMFLDRYKALAASFYREDSALAVRRAGWSYGLSLLGTAAFYGCYAAMAASAAAGRLSLGAMVLYVAAFRQGQQAFQAVLGGVGGMYEHNLYMSNLFQYLSIPLSAPPAPPAGEAPALPAGEAPALTNGGAPAASADRARDRGVRFEGVGYRYPGQSRWALRGIDLHIPSGQSLALVGHNGAGKTTFIKLLTRLYEPTEGRILLDGKDLRAWDLDDLRRRIGVVFQDFNQYQLTLRENVGLGSLDHLGDEPRIARAVSEGGADEVVTAVPGGLDAQLGRWFKDGVELSGGQWQKIALARAFMREQADILVLDEPTAALDAEAEHAVFQRFRSLSKGRTTIVISHRFPTVRMADRIVVLDGGRIVEQGTHDDLVARGQRYARMFALQAEGYL</sequence>
<dbReference type="GO" id="GO:0005524">
    <property type="term" value="F:ATP binding"/>
    <property type="evidence" value="ECO:0007669"/>
    <property type="project" value="UniProtKB-KW"/>
</dbReference>
<evidence type="ECO:0000313" key="12">
    <source>
        <dbReference type="EMBL" id="AUX36946.1"/>
    </source>
</evidence>
<feature type="domain" description="ABC transmembrane type-1" evidence="11">
    <location>
        <begin position="30"/>
        <end position="313"/>
    </location>
</feature>
<evidence type="ECO:0000256" key="2">
    <source>
        <dbReference type="ARBA" id="ARBA00022448"/>
    </source>
</evidence>
<dbReference type="GO" id="GO:0005886">
    <property type="term" value="C:plasma membrane"/>
    <property type="evidence" value="ECO:0007669"/>
    <property type="project" value="UniProtKB-SubCell"/>
</dbReference>
<protein>
    <submittedName>
        <fullName evidence="12">ABC transporter ATP-binding protein</fullName>
    </submittedName>
</protein>
<feature type="domain" description="ABC transporter" evidence="10">
    <location>
        <begin position="369"/>
        <end position="610"/>
    </location>
</feature>
<dbReference type="RefSeq" id="WP_129579677.1">
    <property type="nucleotide sequence ID" value="NZ_CP012672.1"/>
</dbReference>
<dbReference type="PROSITE" id="PS50893">
    <property type="entry name" value="ABC_TRANSPORTER_2"/>
    <property type="match status" value="1"/>
</dbReference>
<evidence type="ECO:0000256" key="6">
    <source>
        <dbReference type="ARBA" id="ARBA00022840"/>
    </source>
</evidence>
<dbReference type="PROSITE" id="PS00211">
    <property type="entry name" value="ABC_TRANSPORTER_1"/>
    <property type="match status" value="1"/>
</dbReference>
<dbReference type="GO" id="GO:0016887">
    <property type="term" value="F:ATP hydrolysis activity"/>
    <property type="evidence" value="ECO:0007669"/>
    <property type="project" value="InterPro"/>
</dbReference>
<keyword evidence="8 9" id="KW-0472">Membrane</keyword>
<evidence type="ECO:0000256" key="4">
    <source>
        <dbReference type="ARBA" id="ARBA00022692"/>
    </source>
</evidence>
<evidence type="ECO:0000256" key="1">
    <source>
        <dbReference type="ARBA" id="ARBA00004651"/>
    </source>
</evidence>
<dbReference type="InterPro" id="IPR017871">
    <property type="entry name" value="ABC_transporter-like_CS"/>
</dbReference>
<name>A0A4P2R2N8_SORCE</name>
<feature type="transmembrane region" description="Helical" evidence="9">
    <location>
        <begin position="154"/>
        <end position="177"/>
    </location>
</feature>
<dbReference type="Pfam" id="PF00005">
    <property type="entry name" value="ABC_tran"/>
    <property type="match status" value="1"/>
</dbReference>
<dbReference type="Gene3D" id="3.40.50.300">
    <property type="entry name" value="P-loop containing nucleotide triphosphate hydrolases"/>
    <property type="match status" value="1"/>
</dbReference>
<organism evidence="12 13">
    <name type="scientific">Sorangium cellulosum</name>
    <name type="common">Polyangium cellulosum</name>
    <dbReference type="NCBI Taxonomy" id="56"/>
    <lineage>
        <taxon>Bacteria</taxon>
        <taxon>Pseudomonadati</taxon>
        <taxon>Myxococcota</taxon>
        <taxon>Polyangia</taxon>
        <taxon>Polyangiales</taxon>
        <taxon>Polyangiaceae</taxon>
        <taxon>Sorangium</taxon>
    </lineage>
</organism>
<dbReference type="PROSITE" id="PS50929">
    <property type="entry name" value="ABC_TM1F"/>
    <property type="match status" value="1"/>
</dbReference>
<keyword evidence="5" id="KW-0547">Nucleotide-binding</keyword>
<gene>
    <name evidence="12" type="ORF">SOCE836_091650</name>
</gene>
<dbReference type="Gene3D" id="1.20.1560.10">
    <property type="entry name" value="ABC transporter type 1, transmembrane domain"/>
    <property type="match status" value="1"/>
</dbReference>